<dbReference type="EMBL" id="JACIHM010000003">
    <property type="protein sequence ID" value="MBB4447158.1"/>
    <property type="molecule type" value="Genomic_DNA"/>
</dbReference>
<dbReference type="Gene3D" id="3.10.20.440">
    <property type="entry name" value="2Fe-2S iron-sulphur cluster binding domain, sarcosine oxidase, alpha subunit, N-terminal domain"/>
    <property type="match status" value="1"/>
</dbReference>
<proteinExistence type="predicted"/>
<dbReference type="InterPro" id="IPR036010">
    <property type="entry name" value="2Fe-2S_ferredoxin-like_sf"/>
</dbReference>
<reference evidence="5 6" key="1">
    <citation type="submission" date="2020-08" db="EMBL/GenBank/DDBJ databases">
        <title>Genomic Encyclopedia of Type Strains, Phase IV (KMG-V): Genome sequencing to study the core and pangenomes of soil and plant-associated prokaryotes.</title>
        <authorList>
            <person name="Whitman W."/>
        </authorList>
    </citation>
    <scope>NUCLEOTIDE SEQUENCE [LARGE SCALE GENOMIC DNA]</scope>
    <source>
        <strain evidence="3 6">SEMIA 444</strain>
        <strain evidence="2 5">SEMIA 448</strain>
        <strain evidence="4 7">SEMIA 452</strain>
    </source>
</reference>
<dbReference type="Pfam" id="PF13510">
    <property type="entry name" value="Fer2_4"/>
    <property type="match status" value="1"/>
</dbReference>
<dbReference type="AlphaFoldDB" id="A0A7W6XB78"/>
<dbReference type="EMBL" id="JACIGW010000003">
    <property type="protein sequence ID" value="MBB4349253.1"/>
    <property type="molecule type" value="Genomic_DNA"/>
</dbReference>
<evidence type="ECO:0000313" key="3">
    <source>
        <dbReference type="EMBL" id="MBB4412526.1"/>
    </source>
</evidence>
<keyword evidence="1" id="KW-0560">Oxidoreductase</keyword>
<evidence type="ECO:0000313" key="6">
    <source>
        <dbReference type="Proteomes" id="UP000524535"/>
    </source>
</evidence>
<protein>
    <submittedName>
        <fullName evidence="3">Putative molibdopterin-dependent oxidoreductase YjgC</fullName>
    </submittedName>
</protein>
<accession>A0A7W6XB78</accession>
<comment type="caution">
    <text evidence="3">The sequence shown here is derived from an EMBL/GenBank/DDBJ whole genome shotgun (WGS) entry which is preliminary data.</text>
</comment>
<dbReference type="GO" id="GO:0016491">
    <property type="term" value="F:oxidoreductase activity"/>
    <property type="evidence" value="ECO:0007669"/>
    <property type="project" value="UniProtKB-KW"/>
</dbReference>
<dbReference type="InterPro" id="IPR042204">
    <property type="entry name" value="2Fe-2S-bd_N"/>
</dbReference>
<evidence type="ECO:0000313" key="7">
    <source>
        <dbReference type="Proteomes" id="UP000576087"/>
    </source>
</evidence>
<name>A0A7W6XB78_9HYPH</name>
<sequence>MPLLHRVARQNEVPISFSLNGKPCEGRHGDTLLSAILTVDERLRPSDFSHEPRAGFCQMSACQDCWVTLTSGERVRACSTPLAEGMQVITQAITGAGEAA</sequence>
<dbReference type="Proteomes" id="UP000520770">
    <property type="component" value="Unassembled WGS sequence"/>
</dbReference>
<evidence type="ECO:0000256" key="1">
    <source>
        <dbReference type="ARBA" id="ARBA00023002"/>
    </source>
</evidence>
<dbReference type="Proteomes" id="UP000576087">
    <property type="component" value="Unassembled WGS sequence"/>
</dbReference>
<dbReference type="SUPFAM" id="SSF54292">
    <property type="entry name" value="2Fe-2S ferredoxin-like"/>
    <property type="match status" value="1"/>
</dbReference>
<gene>
    <name evidence="3" type="ORF">GGE31_003039</name>
    <name evidence="2" type="ORF">GGE33_003015</name>
    <name evidence="4" type="ORF">GGE35_002980</name>
</gene>
<evidence type="ECO:0000313" key="2">
    <source>
        <dbReference type="EMBL" id="MBB4349253.1"/>
    </source>
</evidence>
<dbReference type="GO" id="GO:0051536">
    <property type="term" value="F:iron-sulfur cluster binding"/>
    <property type="evidence" value="ECO:0007669"/>
    <property type="project" value="InterPro"/>
</dbReference>
<evidence type="ECO:0000313" key="4">
    <source>
        <dbReference type="EMBL" id="MBB4447158.1"/>
    </source>
</evidence>
<dbReference type="EMBL" id="JACIGY010000003">
    <property type="protein sequence ID" value="MBB4412526.1"/>
    <property type="molecule type" value="Genomic_DNA"/>
</dbReference>
<evidence type="ECO:0000313" key="5">
    <source>
        <dbReference type="Proteomes" id="UP000520770"/>
    </source>
</evidence>
<keyword evidence="6" id="KW-1185">Reference proteome</keyword>
<dbReference type="RefSeq" id="WP_183824243.1">
    <property type="nucleotide sequence ID" value="NZ_JACIGW010000003.1"/>
</dbReference>
<dbReference type="Proteomes" id="UP000524535">
    <property type="component" value="Unassembled WGS sequence"/>
</dbReference>
<organism evidence="3 6">
    <name type="scientific">Aliirhizobium cellulosilyticum</name>
    <dbReference type="NCBI Taxonomy" id="393664"/>
    <lineage>
        <taxon>Bacteria</taxon>
        <taxon>Pseudomonadati</taxon>
        <taxon>Pseudomonadota</taxon>
        <taxon>Alphaproteobacteria</taxon>
        <taxon>Hyphomicrobiales</taxon>
        <taxon>Rhizobiaceae</taxon>
        <taxon>Aliirhizobium</taxon>
    </lineage>
</organism>